<dbReference type="OrthoDB" id="432234at2759"/>
<accession>A0A284S8V4</accession>
<dbReference type="SUPFAM" id="SSF52540">
    <property type="entry name" value="P-loop containing nucleoside triphosphate hydrolases"/>
    <property type="match status" value="1"/>
</dbReference>
<dbReference type="EMBL" id="FUEG01000044">
    <property type="protein sequence ID" value="SJL17396.1"/>
    <property type="molecule type" value="Genomic_DNA"/>
</dbReference>
<keyword evidence="2" id="KW-1185">Reference proteome</keyword>
<dbReference type="AlphaFoldDB" id="A0A284S8V4"/>
<organism evidence="1 2">
    <name type="scientific">Armillaria ostoyae</name>
    <name type="common">Armillaria root rot fungus</name>
    <dbReference type="NCBI Taxonomy" id="47428"/>
    <lineage>
        <taxon>Eukaryota</taxon>
        <taxon>Fungi</taxon>
        <taxon>Dikarya</taxon>
        <taxon>Basidiomycota</taxon>
        <taxon>Agaricomycotina</taxon>
        <taxon>Agaricomycetes</taxon>
        <taxon>Agaricomycetidae</taxon>
        <taxon>Agaricales</taxon>
        <taxon>Marasmiineae</taxon>
        <taxon>Physalacriaceae</taxon>
        <taxon>Armillaria</taxon>
    </lineage>
</organism>
<dbReference type="InterPro" id="IPR027417">
    <property type="entry name" value="P-loop_NTPase"/>
</dbReference>
<protein>
    <submittedName>
        <fullName evidence="1">Uncharacterized protein</fullName>
    </submittedName>
</protein>
<reference evidence="2" key="1">
    <citation type="journal article" date="2017" name="Nat. Ecol. Evol.">
        <title>Genome expansion and lineage-specific genetic innovations in the forest pathogenic fungi Armillaria.</title>
        <authorList>
            <person name="Sipos G."/>
            <person name="Prasanna A.N."/>
            <person name="Walter M.C."/>
            <person name="O'Connor E."/>
            <person name="Balint B."/>
            <person name="Krizsan K."/>
            <person name="Kiss B."/>
            <person name="Hess J."/>
            <person name="Varga T."/>
            <person name="Slot J."/>
            <person name="Riley R."/>
            <person name="Boka B."/>
            <person name="Rigling D."/>
            <person name="Barry K."/>
            <person name="Lee J."/>
            <person name="Mihaltcheva S."/>
            <person name="LaButti K."/>
            <person name="Lipzen A."/>
            <person name="Waldron R."/>
            <person name="Moloney N.M."/>
            <person name="Sperisen C."/>
            <person name="Kredics L."/>
            <person name="Vagvoelgyi C."/>
            <person name="Patrignani A."/>
            <person name="Fitzpatrick D."/>
            <person name="Nagy I."/>
            <person name="Doyle S."/>
            <person name="Anderson J.B."/>
            <person name="Grigoriev I.V."/>
            <person name="Gueldener U."/>
            <person name="Muensterkoetter M."/>
            <person name="Nagy L.G."/>
        </authorList>
    </citation>
    <scope>NUCLEOTIDE SEQUENCE [LARGE SCALE GENOMIC DNA]</scope>
    <source>
        <strain evidence="2">C18/9</strain>
    </source>
</reference>
<proteinExistence type="predicted"/>
<evidence type="ECO:0000313" key="2">
    <source>
        <dbReference type="Proteomes" id="UP000219338"/>
    </source>
</evidence>
<name>A0A284S8V4_ARMOS</name>
<dbReference type="OMA" id="YLICAYL"/>
<evidence type="ECO:0000313" key="1">
    <source>
        <dbReference type="EMBL" id="SJL17396.1"/>
    </source>
</evidence>
<sequence>MEGDPEYGATVQRLRTRTCTNADVELFNWRVVWSEEVPDGIDMKGVDSVAVVRTNLLRHVINSYKAMSDCTERELLTCAAVDKVRGTIVPAEMRDKLLNRDTTSLQHKGALPGYLSFYIGMPVILRSRNILTDLKVTNGAQGVLRHLQMGVDAHGKRYGQCAIVEFPGGDFQLDGLPPRCFLITPTTWTFHEKMKNEDGELVTVHVRREQLPFQPGFACTGHVAQGQTMKSVLAYLHEGSFAASVAVSRATSWKGMYLAEKVKIGHLTKDLPPALVDEMARFEQMAQNTLQKYQLDPKLSPSKASTAQIPYSIDFDRPTSVPKKMKRKKPVVADVISPATSSKKVRVKGPLVSSLAASTFGNKWDSLNWSCAYDSFFTSLYHVYTERNQVWRRQMCIGVISQSCCGLFEQVPTAALQHDSLYLDEA</sequence>
<dbReference type="Proteomes" id="UP000219338">
    <property type="component" value="Unassembled WGS sequence"/>
</dbReference>
<gene>
    <name evidence="1" type="ORF">ARMOST_20946</name>
</gene>